<proteinExistence type="predicted"/>
<gene>
    <name evidence="1" type="ORF">SAMN05216178_1493</name>
</gene>
<reference evidence="2" key="1">
    <citation type="submission" date="2016-10" db="EMBL/GenBank/DDBJ databases">
        <authorList>
            <person name="Varghese N."/>
            <person name="Submissions S."/>
        </authorList>
    </citation>
    <scope>NUCLEOTIDE SEQUENCE [LARGE SCALE GENOMIC DNA]</scope>
    <source>
        <strain evidence="2">DSM 9751</strain>
    </source>
</reference>
<dbReference type="EMBL" id="FNTJ01000001">
    <property type="protein sequence ID" value="SEB60899.1"/>
    <property type="molecule type" value="Genomic_DNA"/>
</dbReference>
<evidence type="ECO:0000313" key="2">
    <source>
        <dbReference type="Proteomes" id="UP000198982"/>
    </source>
</evidence>
<evidence type="ECO:0000313" key="1">
    <source>
        <dbReference type="EMBL" id="SEB60899.1"/>
    </source>
</evidence>
<sequence length="776" mass="87845">MAHDSNVITGIELEQFMDRLEAQQQEQEGDTWLAQLQAQSLRADSLASIDRLHTLWMQAGDSAAARAVIENDGNALLQASPEPARAELLMNLAILRLRVASYLDDEATLLEVLEQLNQMATQTLDFNVEHYRRFRIFDELEGGRLEVALKTIEVRYALTLSNPARVALRAWDAADQHQRRARVLAYHQRDEEARSAALEAINALRSAGPDQDIDEGDWLWLGNALIEIIPLRLALFEQPIAHLTAHLSLPRRREWEVRTARLAARALHAQGDLAGALKICNAAALSLDSDGGSNFIEYELPWLMEAGRIEEAGHRAFIDVYERQTEMWPATARLILNRLQDPEDHNPWWPICVMRACINEEVLQSFLSALPELDANEADTSPLLAALHAAMEDPQLLDPLFAAARAEALRRAPEQPWIRRLAAVHDAERGLIDAASEASQLQAAIQDGRMQDNRSAFSLFAAQVKNLGVIEALKQPKPILASGMYGYNYAAFIDDLVEAEADKLPKAVRDQAYWLLREAQRDAYEQGQAHMERYFASGSGHPFDACAHLYSMLCNNLAINYRYYNEQNRYEEAIELHLRGLAASSFAEHYNGLLSARIRMDDKPGIVEAAEQLWHYSAEFGYSRHDPNDYIASVAYALYSLDRDSEILIWLERLLKWQEEQGVSDQQLDSSALFARVKVARYLAHAHPDNADSLWQRYEPLVLAMNEVSVMSSSVDFHHARGRTAEAIDYCTRTLALCNDEDDYDIKCRARTEQLLAQLQAPAQTVDKKSWWQIWK</sequence>
<dbReference type="RefSeq" id="WP_092311636.1">
    <property type="nucleotide sequence ID" value="NZ_FNTJ01000001.1"/>
</dbReference>
<keyword evidence="2" id="KW-1185">Reference proteome</keyword>
<name>A0A1H4KQR3_9PSED</name>
<organism evidence="1 2">
    <name type="scientific">Pseudomonas saponiphila</name>
    <dbReference type="NCBI Taxonomy" id="556534"/>
    <lineage>
        <taxon>Bacteria</taxon>
        <taxon>Pseudomonadati</taxon>
        <taxon>Pseudomonadota</taxon>
        <taxon>Gammaproteobacteria</taxon>
        <taxon>Pseudomonadales</taxon>
        <taxon>Pseudomonadaceae</taxon>
        <taxon>Pseudomonas</taxon>
    </lineage>
</organism>
<protein>
    <submittedName>
        <fullName evidence="1">Uncharacterized protein</fullName>
    </submittedName>
</protein>
<dbReference type="AlphaFoldDB" id="A0A1H4KQR3"/>
<dbReference type="Proteomes" id="UP000198982">
    <property type="component" value="Unassembled WGS sequence"/>
</dbReference>
<accession>A0A1H4KQR3</accession>